<dbReference type="InterPro" id="IPR031641">
    <property type="entry name" value="PapA_C"/>
</dbReference>
<dbReference type="Pfam" id="PF16911">
    <property type="entry name" value="PapA_C"/>
    <property type="match status" value="1"/>
</dbReference>
<feature type="domain" description="Phthiocerol/phthiodiolone dimycocerosyl transferase C-terminal" evidence="3">
    <location>
        <begin position="302"/>
        <end position="405"/>
    </location>
</feature>
<dbReference type="Proteomes" id="UP000886520">
    <property type="component" value="Chromosome 25"/>
</dbReference>
<accession>A0A9D4U0U4</accession>
<keyword evidence="1" id="KW-0808">Transferase</keyword>
<dbReference type="Gene3D" id="3.30.559.30">
    <property type="entry name" value="Nonribosomal peptide synthetase, condensation domain"/>
    <property type="match status" value="1"/>
</dbReference>
<keyword evidence="5" id="KW-1185">Reference proteome</keyword>
<reference evidence="4" key="1">
    <citation type="submission" date="2021-01" db="EMBL/GenBank/DDBJ databases">
        <title>Adiantum capillus-veneris genome.</title>
        <authorList>
            <person name="Fang Y."/>
            <person name="Liao Q."/>
        </authorList>
    </citation>
    <scope>NUCLEOTIDE SEQUENCE</scope>
    <source>
        <strain evidence="4">H3</strain>
        <tissue evidence="4">Leaf</tissue>
    </source>
</reference>
<dbReference type="GO" id="GO:0016746">
    <property type="term" value="F:acyltransferase activity"/>
    <property type="evidence" value="ECO:0007669"/>
    <property type="project" value="UniProtKB-KW"/>
</dbReference>
<organism evidence="4 5">
    <name type="scientific">Adiantum capillus-veneris</name>
    <name type="common">Maidenhair fern</name>
    <dbReference type="NCBI Taxonomy" id="13818"/>
    <lineage>
        <taxon>Eukaryota</taxon>
        <taxon>Viridiplantae</taxon>
        <taxon>Streptophyta</taxon>
        <taxon>Embryophyta</taxon>
        <taxon>Tracheophyta</taxon>
        <taxon>Polypodiopsida</taxon>
        <taxon>Polypodiidae</taxon>
        <taxon>Polypodiales</taxon>
        <taxon>Pteridineae</taxon>
        <taxon>Pteridaceae</taxon>
        <taxon>Vittarioideae</taxon>
        <taxon>Adiantum</taxon>
    </lineage>
</organism>
<dbReference type="SUPFAM" id="SSF52777">
    <property type="entry name" value="CoA-dependent acyltransferases"/>
    <property type="match status" value="2"/>
</dbReference>
<dbReference type="AlphaFoldDB" id="A0A9D4U0U4"/>
<evidence type="ECO:0000256" key="1">
    <source>
        <dbReference type="ARBA" id="ARBA00022679"/>
    </source>
</evidence>
<proteinExistence type="predicted"/>
<gene>
    <name evidence="4" type="ORF">GOP47_0025589</name>
</gene>
<evidence type="ECO:0000313" key="4">
    <source>
        <dbReference type="EMBL" id="KAI5059270.1"/>
    </source>
</evidence>
<evidence type="ECO:0000256" key="2">
    <source>
        <dbReference type="ARBA" id="ARBA00023315"/>
    </source>
</evidence>
<comment type="caution">
    <text evidence="4">The sequence shown here is derived from an EMBL/GenBank/DDBJ whole genome shotgun (WGS) entry which is preliminary data.</text>
</comment>
<evidence type="ECO:0000313" key="5">
    <source>
        <dbReference type="Proteomes" id="UP000886520"/>
    </source>
</evidence>
<dbReference type="PANTHER" id="PTHR34375:SF2">
    <property type="entry name" value="GATA ZINC FINGER PROTEIN"/>
    <property type="match status" value="1"/>
</dbReference>
<evidence type="ECO:0000259" key="3">
    <source>
        <dbReference type="Pfam" id="PF16911"/>
    </source>
</evidence>
<name>A0A9D4U0U4_ADICA</name>
<protein>
    <recommendedName>
        <fullName evidence="3">Phthiocerol/phthiodiolone dimycocerosyl transferase C-terminal domain-containing protein</fullName>
    </recommendedName>
</protein>
<dbReference type="EMBL" id="JABFUD020000025">
    <property type="protein sequence ID" value="KAI5059270.1"/>
    <property type="molecule type" value="Genomic_DNA"/>
</dbReference>
<sequence length="518" mass="56951">MAQAVDDEVQAMLMSESPHSRMVGGTEYSWCKAVSGGTGTTALAAMFKSDAVSPIFLQTALDKLQVTHPRLRSRLIWIHGRPALSVSPIPISKLQVLPADEFISSSAQELGILDEENSHVESDEDNDNDNRGAWLKLVERELNINSQWKEQSHSLEPQPMIALTLYVGVSSAGDCDSRPFSCSLLVLRLHTAICDRASAATIFTELMQILGKLRANDDFTVKGEFQDEVHTLGEKQGHSEEEPITSLVAIEDAIPKGQADKPFWAHGLDILGYSLGSRRHATLPFQNVEQSERHSEIICKKLGPEDTQKLLKECKAQGTSRLGAVTAAVLKATAILKELGARSEHHAVVTLLDCRHRLEPAVSKSAVGFYHSALLNTHLVQGEEVQFWELARRCSEAVENAVKRRKHFTDMGDVGLLMCQAIQMPQLTPWGSLRTSTLVVFEETVEDDDGARDMRQSVGLIDYVGCSSVHGVGPSIAVFDTIRQGALHCTCVYPSPLHSRSQMNRLLGIMKSILVNMT</sequence>
<dbReference type="OrthoDB" id="439993at2759"/>
<dbReference type="PANTHER" id="PTHR34375">
    <property type="entry name" value="GATA ZINC FINGER PROTEIN-RELATED"/>
    <property type="match status" value="1"/>
</dbReference>
<dbReference type="InterPro" id="IPR023213">
    <property type="entry name" value="CAT-like_dom_sf"/>
</dbReference>
<keyword evidence="2" id="KW-0012">Acyltransferase</keyword>
<dbReference type="Gene3D" id="3.30.559.10">
    <property type="entry name" value="Chloramphenicol acetyltransferase-like domain"/>
    <property type="match status" value="1"/>
</dbReference>